<dbReference type="SMART" id="SM00490">
    <property type="entry name" value="HELICc"/>
    <property type="match status" value="1"/>
</dbReference>
<protein>
    <recommendedName>
        <fullName evidence="1">RNA helicase</fullName>
        <ecNumber evidence="1">3.6.4.13</ecNumber>
    </recommendedName>
</protein>
<comment type="caution">
    <text evidence="11">The sequence shown here is derived from an EMBL/GenBank/DDBJ whole genome shotgun (WGS) entry which is preliminary data.</text>
</comment>
<evidence type="ECO:0000256" key="1">
    <source>
        <dbReference type="ARBA" id="ARBA00012552"/>
    </source>
</evidence>
<reference evidence="11" key="2">
    <citation type="submission" date="2021-01" db="EMBL/GenBank/DDBJ databases">
        <authorList>
            <person name="Schikora-Tamarit M.A."/>
        </authorList>
    </citation>
    <scope>NUCLEOTIDE SEQUENCE</scope>
    <source>
        <strain evidence="11">CBS2887</strain>
    </source>
</reference>
<dbReference type="PANTHER" id="PTHR47959">
    <property type="entry name" value="ATP-DEPENDENT RNA HELICASE RHLE-RELATED"/>
    <property type="match status" value="1"/>
</dbReference>
<dbReference type="InterPro" id="IPR001650">
    <property type="entry name" value="Helicase_C-like"/>
</dbReference>
<sequence length="579" mass="65619">MLRNSLYQQIRSQSRQISTSSSVLAKRPSAFKRLIVDKPYEPKHSTDLKSNATNTSQRIKKDGKTTKPRPDQEKRESTLPVLESFTPQQLKKSANLVEKITSFSELKLLPEVRSTIISQLKSQTVLRSKNYEVPKYENIDDIPINPTPVQTVAIHTMTKNLTDPVLKTYTIAAETGSGKTWAYISPMLDYLKQQETLIGEENWERIKGKSMIRAVVMVPTLELVQQVYDNVKGVHSELGLNLFKWDTDTEYSQFIDAFRNRIDILITTPGKINSIRNIRMISRPEHVLANVKFLVIDEADTLMDRSFVESTYEAITRMPHVQRLVFCTATISTQLNKAIDKIFPNTKPELILSPTLHTPPKGIKFKMIDSEIAPYQGSKSKALAQILYAIAKDGTETNYEKRCVVFVNLKSDVKAVEESLKEYGHDVVTLTGEDNPAERTEKIQVFINPPKELSMAEPQLKKKKQQQPTQTKVKEIPLSNIVLETNPKPQSSTVKTSNNSLKVLVTTDIAARGLNFFSVRNVILYDSPKTAVDFIHRIGRTGRMNQAGRVFVISDRHSKSWVKRFVGARKNSGSKEKRS</sequence>
<dbReference type="Pfam" id="PF00270">
    <property type="entry name" value="DEAD"/>
    <property type="match status" value="1"/>
</dbReference>
<evidence type="ECO:0000256" key="2">
    <source>
        <dbReference type="ARBA" id="ARBA00022741"/>
    </source>
</evidence>
<dbReference type="GO" id="GO:0003723">
    <property type="term" value="F:RNA binding"/>
    <property type="evidence" value="ECO:0007669"/>
    <property type="project" value="UniProtKB-KW"/>
</dbReference>
<evidence type="ECO:0000259" key="10">
    <source>
        <dbReference type="PROSITE" id="PS51194"/>
    </source>
</evidence>
<dbReference type="GO" id="GO:0003724">
    <property type="term" value="F:RNA helicase activity"/>
    <property type="evidence" value="ECO:0007669"/>
    <property type="project" value="UniProtKB-EC"/>
</dbReference>
<dbReference type="SMART" id="SM00487">
    <property type="entry name" value="DEXDc"/>
    <property type="match status" value="1"/>
</dbReference>
<evidence type="ECO:0000259" key="9">
    <source>
        <dbReference type="PROSITE" id="PS51192"/>
    </source>
</evidence>
<comment type="catalytic activity">
    <reaction evidence="7">
        <text>ATP + H2O = ADP + phosphate + H(+)</text>
        <dbReference type="Rhea" id="RHEA:13065"/>
        <dbReference type="ChEBI" id="CHEBI:15377"/>
        <dbReference type="ChEBI" id="CHEBI:15378"/>
        <dbReference type="ChEBI" id="CHEBI:30616"/>
        <dbReference type="ChEBI" id="CHEBI:43474"/>
        <dbReference type="ChEBI" id="CHEBI:456216"/>
        <dbReference type="EC" id="3.6.4.13"/>
    </reaction>
</comment>
<dbReference type="GO" id="GO:0005829">
    <property type="term" value="C:cytosol"/>
    <property type="evidence" value="ECO:0007669"/>
    <property type="project" value="TreeGrafter"/>
</dbReference>
<dbReference type="InterPro" id="IPR014001">
    <property type="entry name" value="Helicase_ATP-bd"/>
</dbReference>
<dbReference type="SUPFAM" id="SSF52540">
    <property type="entry name" value="P-loop containing nucleoside triphosphate hydrolases"/>
    <property type="match status" value="1"/>
</dbReference>
<evidence type="ECO:0000256" key="3">
    <source>
        <dbReference type="ARBA" id="ARBA00022801"/>
    </source>
</evidence>
<dbReference type="InterPro" id="IPR027417">
    <property type="entry name" value="P-loop_NTPase"/>
</dbReference>
<feature type="domain" description="Helicase ATP-binding" evidence="9">
    <location>
        <begin position="160"/>
        <end position="349"/>
    </location>
</feature>
<dbReference type="Proteomes" id="UP000774326">
    <property type="component" value="Unassembled WGS sequence"/>
</dbReference>
<keyword evidence="2" id="KW-0547">Nucleotide-binding</keyword>
<dbReference type="EMBL" id="JAEUBG010004410">
    <property type="protein sequence ID" value="KAH3681479.1"/>
    <property type="molecule type" value="Genomic_DNA"/>
</dbReference>
<feature type="compositionally biased region" description="Polar residues" evidence="8">
    <location>
        <begin position="48"/>
        <end position="57"/>
    </location>
</feature>
<feature type="compositionally biased region" description="Basic and acidic residues" evidence="8">
    <location>
        <begin position="37"/>
        <end position="47"/>
    </location>
</feature>
<evidence type="ECO:0000256" key="4">
    <source>
        <dbReference type="ARBA" id="ARBA00022806"/>
    </source>
</evidence>
<evidence type="ECO:0000256" key="7">
    <source>
        <dbReference type="ARBA" id="ARBA00047984"/>
    </source>
</evidence>
<dbReference type="InterPro" id="IPR011545">
    <property type="entry name" value="DEAD/DEAH_box_helicase_dom"/>
</dbReference>
<feature type="region of interest" description="Disordered" evidence="8">
    <location>
        <begin position="37"/>
        <end position="77"/>
    </location>
</feature>
<dbReference type="OrthoDB" id="10256233at2759"/>
<feature type="domain" description="Helicase C-terminal" evidence="10">
    <location>
        <begin position="382"/>
        <end position="579"/>
    </location>
</feature>
<keyword evidence="4" id="KW-0347">Helicase</keyword>
<dbReference type="EC" id="3.6.4.13" evidence="1"/>
<gene>
    <name evidence="11" type="ORF">WICPIJ_007558</name>
</gene>
<dbReference type="PROSITE" id="PS51192">
    <property type="entry name" value="HELICASE_ATP_BIND_1"/>
    <property type="match status" value="1"/>
</dbReference>
<evidence type="ECO:0000256" key="5">
    <source>
        <dbReference type="ARBA" id="ARBA00022840"/>
    </source>
</evidence>
<evidence type="ECO:0000256" key="6">
    <source>
        <dbReference type="ARBA" id="ARBA00022884"/>
    </source>
</evidence>
<name>A0A9P8Q2B1_WICPI</name>
<keyword evidence="3" id="KW-0378">Hydrolase</keyword>
<dbReference type="GO" id="GO:0016787">
    <property type="term" value="F:hydrolase activity"/>
    <property type="evidence" value="ECO:0007669"/>
    <property type="project" value="UniProtKB-KW"/>
</dbReference>
<keyword evidence="12" id="KW-1185">Reference proteome</keyword>
<accession>A0A9P8Q2B1</accession>
<dbReference type="GO" id="GO:0006364">
    <property type="term" value="P:rRNA processing"/>
    <property type="evidence" value="ECO:0007669"/>
    <property type="project" value="UniProtKB-ARBA"/>
</dbReference>
<dbReference type="PANTHER" id="PTHR47959:SF1">
    <property type="entry name" value="ATP-DEPENDENT RNA HELICASE DBPA"/>
    <property type="match status" value="1"/>
</dbReference>
<dbReference type="InterPro" id="IPR050079">
    <property type="entry name" value="DEAD_box_RNA_helicase"/>
</dbReference>
<feature type="compositionally biased region" description="Low complexity" evidence="8">
    <location>
        <begin position="8"/>
        <end position="22"/>
    </location>
</feature>
<dbReference type="Pfam" id="PF00271">
    <property type="entry name" value="Helicase_C"/>
    <property type="match status" value="1"/>
</dbReference>
<dbReference type="PROSITE" id="PS51194">
    <property type="entry name" value="HELICASE_CTER"/>
    <property type="match status" value="1"/>
</dbReference>
<dbReference type="Gene3D" id="3.40.50.300">
    <property type="entry name" value="P-loop containing nucleotide triphosphate hydrolases"/>
    <property type="match status" value="2"/>
</dbReference>
<dbReference type="GO" id="GO:0005524">
    <property type="term" value="F:ATP binding"/>
    <property type="evidence" value="ECO:0007669"/>
    <property type="project" value="UniProtKB-KW"/>
</dbReference>
<feature type="region of interest" description="Disordered" evidence="8">
    <location>
        <begin position="1"/>
        <end position="23"/>
    </location>
</feature>
<keyword evidence="5" id="KW-0067">ATP-binding</keyword>
<evidence type="ECO:0000313" key="12">
    <source>
        <dbReference type="Proteomes" id="UP000774326"/>
    </source>
</evidence>
<proteinExistence type="predicted"/>
<organism evidence="11 12">
    <name type="scientific">Wickerhamomyces pijperi</name>
    <name type="common">Yeast</name>
    <name type="synonym">Pichia pijperi</name>
    <dbReference type="NCBI Taxonomy" id="599730"/>
    <lineage>
        <taxon>Eukaryota</taxon>
        <taxon>Fungi</taxon>
        <taxon>Dikarya</taxon>
        <taxon>Ascomycota</taxon>
        <taxon>Saccharomycotina</taxon>
        <taxon>Saccharomycetes</taxon>
        <taxon>Phaffomycetales</taxon>
        <taxon>Wickerhamomycetaceae</taxon>
        <taxon>Wickerhamomyces</taxon>
    </lineage>
</organism>
<evidence type="ECO:0000256" key="8">
    <source>
        <dbReference type="SAM" id="MobiDB-lite"/>
    </source>
</evidence>
<dbReference type="AlphaFoldDB" id="A0A9P8Q2B1"/>
<dbReference type="CDD" id="cd18787">
    <property type="entry name" value="SF2_C_DEAD"/>
    <property type="match status" value="1"/>
</dbReference>
<keyword evidence="6" id="KW-0694">RNA-binding</keyword>
<evidence type="ECO:0000313" key="11">
    <source>
        <dbReference type="EMBL" id="KAH3681479.1"/>
    </source>
</evidence>
<feature type="compositionally biased region" description="Basic and acidic residues" evidence="8">
    <location>
        <begin position="59"/>
        <end position="77"/>
    </location>
</feature>
<reference evidence="11" key="1">
    <citation type="journal article" date="2021" name="Open Biol.">
        <title>Shared evolutionary footprints suggest mitochondrial oxidative damage underlies multiple complex I losses in fungi.</title>
        <authorList>
            <person name="Schikora-Tamarit M.A."/>
            <person name="Marcet-Houben M."/>
            <person name="Nosek J."/>
            <person name="Gabaldon T."/>
        </authorList>
    </citation>
    <scope>NUCLEOTIDE SEQUENCE</scope>
    <source>
        <strain evidence="11">CBS2887</strain>
    </source>
</reference>